<dbReference type="Pfam" id="PF14525">
    <property type="entry name" value="AraC_binding_2"/>
    <property type="match status" value="1"/>
</dbReference>
<sequence>MEPIADAINLDPLWRADGVRRSALSQDWDEIKAWSDSVYMPYVVRPIGRGLTPAASMYSAKIADITLTRFGYGVPVTIDEFAPEAGNVLVLTTIRGLTRHSVAPGTSAEVTSGGTFVADCSRVDYQLEADPDHLQLNLTIPHQLLADLALRWWGRIPDDQLWQHKCVIGGPGSTWLALMEYVVRTLAQAPDRAAGGRIAVNLQELIGSQLLTDWAARAGTDLGPSTELDAPGYVRRAVRYIDENARELPTASEIALAAGVGVRALSGAFRRYLDTTPRDYLREQRLQGVRRELLTRPATTVTEAAGAWGYVNMGIFAAAYRRRFGENPAETVRRARL</sequence>
<dbReference type="PROSITE" id="PS01124">
    <property type="entry name" value="HTH_ARAC_FAMILY_2"/>
    <property type="match status" value="1"/>
</dbReference>
<evidence type="ECO:0000313" key="5">
    <source>
        <dbReference type="EMBL" id="SDD43969.1"/>
    </source>
</evidence>
<accession>A0A1G6URP0</accession>
<dbReference type="GO" id="GO:0043565">
    <property type="term" value="F:sequence-specific DNA binding"/>
    <property type="evidence" value="ECO:0007669"/>
    <property type="project" value="InterPro"/>
</dbReference>
<keyword evidence="3" id="KW-0804">Transcription</keyword>
<dbReference type="InterPro" id="IPR009057">
    <property type="entry name" value="Homeodomain-like_sf"/>
</dbReference>
<dbReference type="SMART" id="SM00342">
    <property type="entry name" value="HTH_ARAC"/>
    <property type="match status" value="1"/>
</dbReference>
<keyword evidence="2 5" id="KW-0238">DNA-binding</keyword>
<evidence type="ECO:0000256" key="2">
    <source>
        <dbReference type="ARBA" id="ARBA00023125"/>
    </source>
</evidence>
<name>A0A1G6URP0_9NOCA</name>
<feature type="domain" description="HTH araC/xylS-type" evidence="4">
    <location>
        <begin position="235"/>
        <end position="334"/>
    </location>
</feature>
<dbReference type="InterPro" id="IPR050204">
    <property type="entry name" value="AraC_XylS_family_regulators"/>
</dbReference>
<dbReference type="InterPro" id="IPR018060">
    <property type="entry name" value="HTH_AraC"/>
</dbReference>
<dbReference type="EMBL" id="FNAB01000004">
    <property type="protein sequence ID" value="SDD43969.1"/>
    <property type="molecule type" value="Genomic_DNA"/>
</dbReference>
<evidence type="ECO:0000313" key="6">
    <source>
        <dbReference type="Proteomes" id="UP000199417"/>
    </source>
</evidence>
<proteinExistence type="predicted"/>
<dbReference type="PANTHER" id="PTHR46796:SF12">
    <property type="entry name" value="HTH-TYPE DNA-BINDING TRANSCRIPTIONAL ACTIVATOR EUTR"/>
    <property type="match status" value="1"/>
</dbReference>
<dbReference type="Pfam" id="PF12833">
    <property type="entry name" value="HTH_18"/>
    <property type="match status" value="1"/>
</dbReference>
<dbReference type="PANTHER" id="PTHR46796">
    <property type="entry name" value="HTH-TYPE TRANSCRIPTIONAL ACTIVATOR RHAS-RELATED"/>
    <property type="match status" value="1"/>
</dbReference>
<dbReference type="STRING" id="168276.SAMN05444580_104277"/>
<organism evidence="5 6">
    <name type="scientific">Rhodococcus tukisamuensis</name>
    <dbReference type="NCBI Taxonomy" id="168276"/>
    <lineage>
        <taxon>Bacteria</taxon>
        <taxon>Bacillati</taxon>
        <taxon>Actinomycetota</taxon>
        <taxon>Actinomycetes</taxon>
        <taxon>Mycobacteriales</taxon>
        <taxon>Nocardiaceae</taxon>
        <taxon>Rhodococcus</taxon>
    </lineage>
</organism>
<evidence type="ECO:0000256" key="3">
    <source>
        <dbReference type="ARBA" id="ARBA00023163"/>
    </source>
</evidence>
<evidence type="ECO:0000259" key="4">
    <source>
        <dbReference type="PROSITE" id="PS01124"/>
    </source>
</evidence>
<dbReference type="Proteomes" id="UP000199417">
    <property type="component" value="Unassembled WGS sequence"/>
</dbReference>
<dbReference type="SUPFAM" id="SSF46689">
    <property type="entry name" value="Homeodomain-like"/>
    <property type="match status" value="1"/>
</dbReference>
<protein>
    <submittedName>
        <fullName evidence="5">AraC-type DNA-binding protein</fullName>
    </submittedName>
</protein>
<keyword evidence="6" id="KW-1185">Reference proteome</keyword>
<dbReference type="Gene3D" id="1.10.10.60">
    <property type="entry name" value="Homeodomain-like"/>
    <property type="match status" value="1"/>
</dbReference>
<reference evidence="5 6" key="1">
    <citation type="submission" date="2016-10" db="EMBL/GenBank/DDBJ databases">
        <authorList>
            <person name="de Groot N.N."/>
        </authorList>
    </citation>
    <scope>NUCLEOTIDE SEQUENCE [LARGE SCALE GENOMIC DNA]</scope>
    <source>
        <strain evidence="5 6">JCM 11308</strain>
    </source>
</reference>
<evidence type="ECO:0000256" key="1">
    <source>
        <dbReference type="ARBA" id="ARBA00023015"/>
    </source>
</evidence>
<keyword evidence="1" id="KW-0805">Transcription regulation</keyword>
<dbReference type="AlphaFoldDB" id="A0A1G6URP0"/>
<dbReference type="RefSeq" id="WP_083577365.1">
    <property type="nucleotide sequence ID" value="NZ_FNAB01000004.1"/>
</dbReference>
<dbReference type="InterPro" id="IPR035418">
    <property type="entry name" value="AraC-bd_2"/>
</dbReference>
<gene>
    <name evidence="5" type="ORF">SAMN05444580_104277</name>
</gene>
<dbReference type="GO" id="GO:0003700">
    <property type="term" value="F:DNA-binding transcription factor activity"/>
    <property type="evidence" value="ECO:0007669"/>
    <property type="project" value="InterPro"/>
</dbReference>